<evidence type="ECO:0000313" key="2">
    <source>
        <dbReference type="Proteomes" id="UP000177117"/>
    </source>
</evidence>
<protein>
    <recommendedName>
        <fullName evidence="3">N-formylglutamate amidohydrolase</fullName>
    </recommendedName>
</protein>
<reference evidence="1 2" key="1">
    <citation type="journal article" date="2016" name="Nat. Commun.">
        <title>Thousands of microbial genomes shed light on interconnected biogeochemical processes in an aquifer system.</title>
        <authorList>
            <person name="Anantharaman K."/>
            <person name="Brown C.T."/>
            <person name="Hug L.A."/>
            <person name="Sharon I."/>
            <person name="Castelle C.J."/>
            <person name="Probst A.J."/>
            <person name="Thomas B.C."/>
            <person name="Singh A."/>
            <person name="Wilkins M.J."/>
            <person name="Karaoz U."/>
            <person name="Brodie E.L."/>
            <person name="Williams K.H."/>
            <person name="Hubbard S.S."/>
            <person name="Banfield J.F."/>
        </authorList>
    </citation>
    <scope>NUCLEOTIDE SEQUENCE [LARGE SCALE GENOMIC DNA]</scope>
</reference>
<accession>A0A1F8EGN3</accession>
<sequence length="333" mass="37229">MKIQEAKMAGRSFNNAYIYDSDGRKPVFLEIPHSGLCGLSTLDNVPLAIGNKIRYDSRAVKGTVNSGHDQAVPLMSACLDLASRYRLPLIFNNLARVFCDTNRSKDQVSDWALEGGVPNEHHHRVIWARTMLSGVDLSLPMEELEAIVKERCEKTLSEPLNESQFDSLMKQVYDPYHTGIQFHHHASIKRHGFCIHLALHSLPPSSVRKVLGGYVTGVKASRGSFDLAKNTLPDIILIHNNYKAADKILIKLVRNAFESGGLIVEDGQGPFLDDIGITKIYGNPRRSVNVIGIEHVTHDIELDRHLGGTRLNKGKAKEMQKYYEQAIINLLEE</sequence>
<dbReference type="InterPro" id="IPR007709">
    <property type="entry name" value="N-FG_amidohydro"/>
</dbReference>
<dbReference type="Proteomes" id="UP000177117">
    <property type="component" value="Unassembled WGS sequence"/>
</dbReference>
<dbReference type="Pfam" id="PF05013">
    <property type="entry name" value="FGase"/>
    <property type="match status" value="1"/>
</dbReference>
<dbReference type="Gene3D" id="3.40.630.40">
    <property type="entry name" value="Zn-dependent exopeptidases"/>
    <property type="match status" value="1"/>
</dbReference>
<gene>
    <name evidence="1" type="ORF">A2650_01065</name>
</gene>
<comment type="caution">
    <text evidence="1">The sequence shown here is derived from an EMBL/GenBank/DDBJ whole genome shotgun (WGS) entry which is preliminary data.</text>
</comment>
<proteinExistence type="predicted"/>
<dbReference type="EMBL" id="MGJD01000031">
    <property type="protein sequence ID" value="OGM99984.1"/>
    <property type="molecule type" value="Genomic_DNA"/>
</dbReference>
<evidence type="ECO:0008006" key="3">
    <source>
        <dbReference type="Google" id="ProtNLM"/>
    </source>
</evidence>
<evidence type="ECO:0000313" key="1">
    <source>
        <dbReference type="EMBL" id="OGM99984.1"/>
    </source>
</evidence>
<organism evidence="1 2">
    <name type="scientific">Candidatus Yanofskybacteria bacterium RIFCSPHIGHO2_01_FULL_41_53</name>
    <dbReference type="NCBI Taxonomy" id="1802663"/>
    <lineage>
        <taxon>Bacteria</taxon>
        <taxon>Candidatus Yanofskyibacteriota</taxon>
    </lineage>
</organism>
<dbReference type="SUPFAM" id="SSF53187">
    <property type="entry name" value="Zn-dependent exopeptidases"/>
    <property type="match status" value="1"/>
</dbReference>
<name>A0A1F8EGN3_9BACT</name>
<dbReference type="AlphaFoldDB" id="A0A1F8EGN3"/>